<name>A0AB39N7P0_9ACTN</name>
<dbReference type="EMBL" id="CP163432">
    <property type="protein sequence ID" value="XDQ14500.1"/>
    <property type="molecule type" value="Genomic_DNA"/>
</dbReference>
<dbReference type="RefSeq" id="WP_369274462.1">
    <property type="nucleotide sequence ID" value="NZ_CP163432.1"/>
</dbReference>
<reference evidence="1" key="1">
    <citation type="submission" date="2024-07" db="EMBL/GenBank/DDBJ databases">
        <authorList>
            <person name="Yu S.T."/>
        </authorList>
    </citation>
    <scope>NUCLEOTIDE SEQUENCE</scope>
    <source>
        <strain evidence="1">R11</strain>
    </source>
</reference>
<dbReference type="AlphaFoldDB" id="A0AB39N7P0"/>
<gene>
    <name evidence="1" type="ORF">AB5J55_35085</name>
</gene>
<organism evidence="1">
    <name type="scientific">Streptomyces sp. R11</name>
    <dbReference type="NCBI Taxonomy" id="3238625"/>
    <lineage>
        <taxon>Bacteria</taxon>
        <taxon>Bacillati</taxon>
        <taxon>Actinomycetota</taxon>
        <taxon>Actinomycetes</taxon>
        <taxon>Kitasatosporales</taxon>
        <taxon>Streptomycetaceae</taxon>
        <taxon>Streptomyces</taxon>
    </lineage>
</organism>
<accession>A0AB39N7P0</accession>
<proteinExistence type="predicted"/>
<protein>
    <submittedName>
        <fullName evidence="1">Uncharacterized protein</fullName>
    </submittedName>
</protein>
<sequence>MVTLSVTRSRVAAVLNRAADGFNTEPWDPYLNPLLNAIDAAAGFTPGKSSRDAEDTSISAWDALAVHLGDQWPGDWEREAGRSQADIVDALRATAAKAVAA</sequence>
<dbReference type="InterPro" id="IPR045677">
    <property type="entry name" value="DUF6197"/>
</dbReference>
<dbReference type="Pfam" id="PF19698">
    <property type="entry name" value="DUF6197"/>
    <property type="match status" value="1"/>
</dbReference>
<evidence type="ECO:0000313" key="1">
    <source>
        <dbReference type="EMBL" id="XDQ14500.1"/>
    </source>
</evidence>